<proteinExistence type="predicted"/>
<accession>A0A0D6MMR3</accession>
<evidence type="ECO:0000313" key="2">
    <source>
        <dbReference type="Proteomes" id="UP000032679"/>
    </source>
</evidence>
<protein>
    <submittedName>
        <fullName evidence="1">2-keto-4-pentenoate hydratase 2</fullName>
    </submittedName>
</protein>
<comment type="caution">
    <text evidence="1">The sequence shown here is derived from an EMBL/GenBank/DDBJ whole genome shotgun (WGS) entry which is preliminary data.</text>
</comment>
<keyword evidence="2" id="KW-1185">Reference proteome</keyword>
<evidence type="ECO:0000313" key="1">
    <source>
        <dbReference type="EMBL" id="GAN54710.1"/>
    </source>
</evidence>
<dbReference type="STRING" id="1231623.Tasa_028_077"/>
<dbReference type="PANTHER" id="PTHR30143:SF0">
    <property type="entry name" value="2-KETO-4-PENTENOATE HYDRATASE"/>
    <property type="match status" value="1"/>
</dbReference>
<dbReference type="InterPro" id="IPR050772">
    <property type="entry name" value="Hydratase-Decarb/MhpD_sf"/>
</dbReference>
<dbReference type="RefSeq" id="WP_048849244.1">
    <property type="nucleotide sequence ID" value="NZ_BALE01000028.1"/>
</dbReference>
<dbReference type="PANTHER" id="PTHR30143">
    <property type="entry name" value="ACID HYDRATASE"/>
    <property type="match status" value="1"/>
</dbReference>
<name>A0A0D6MMR3_9PROT</name>
<organism evidence="1 2">
    <name type="scientific">Tanticharoenia sakaeratensis NBRC 103193</name>
    <dbReference type="NCBI Taxonomy" id="1231623"/>
    <lineage>
        <taxon>Bacteria</taxon>
        <taxon>Pseudomonadati</taxon>
        <taxon>Pseudomonadota</taxon>
        <taxon>Alphaproteobacteria</taxon>
        <taxon>Acetobacterales</taxon>
        <taxon>Acetobacteraceae</taxon>
        <taxon>Tanticharoenia</taxon>
    </lineage>
</organism>
<dbReference type="InterPro" id="IPR036663">
    <property type="entry name" value="Fumarylacetoacetase_C_sf"/>
</dbReference>
<reference evidence="1 2" key="1">
    <citation type="submission" date="2012-10" db="EMBL/GenBank/DDBJ databases">
        <title>Genome sequencing of Tanticharoenia sakaeratensis NBRC 103193.</title>
        <authorList>
            <person name="Azuma Y."/>
            <person name="Hadano H."/>
            <person name="Hirakawa H."/>
            <person name="Matsushita K."/>
        </authorList>
    </citation>
    <scope>NUCLEOTIDE SEQUENCE [LARGE SCALE GENOMIC DNA]</scope>
    <source>
        <strain evidence="1 2">NBRC 103193</strain>
    </source>
</reference>
<dbReference type="SUPFAM" id="SSF56529">
    <property type="entry name" value="FAH"/>
    <property type="match status" value="1"/>
</dbReference>
<dbReference type="Gene3D" id="3.90.850.10">
    <property type="entry name" value="Fumarylacetoacetase-like, C-terminal domain"/>
    <property type="match status" value="1"/>
</dbReference>
<dbReference type="GO" id="GO:0008684">
    <property type="term" value="F:2-oxopent-4-enoate hydratase activity"/>
    <property type="evidence" value="ECO:0007669"/>
    <property type="project" value="TreeGrafter"/>
</dbReference>
<sequence length="267" mass="28437">MNDTQPSSQSSRRTDAVQRLADMFLSARHTRQPIEQTPPDLVPPDRDAAYAVQDAVVTALTPELGPIGGWKVGAQTVTAEPFCSPIHQATIYGDNVTVPAEMFAHPGVEAEIAYRFGHALSPRDLPYTEGEVLGAIASAHAAIEIYDTRFAKPHSQDWLAHLADQGSHGAMMIGPAVTSWQSLVPVEQDVVEIINGETVFSHKGGNSAGDTRRLLVWLANEASRRGYGIAAGAVVISGSTTGTTFVGSKSNITVRFPGFSEVSAFLA</sequence>
<dbReference type="OrthoDB" id="9792137at2"/>
<gene>
    <name evidence="1" type="ORF">Tasa_028_077</name>
</gene>
<dbReference type="AlphaFoldDB" id="A0A0D6MMR3"/>
<dbReference type="Proteomes" id="UP000032679">
    <property type="component" value="Unassembled WGS sequence"/>
</dbReference>
<dbReference type="GO" id="GO:0005737">
    <property type="term" value="C:cytoplasm"/>
    <property type="evidence" value="ECO:0007669"/>
    <property type="project" value="TreeGrafter"/>
</dbReference>
<dbReference type="EMBL" id="BALE01000028">
    <property type="protein sequence ID" value="GAN54710.1"/>
    <property type="molecule type" value="Genomic_DNA"/>
</dbReference>